<dbReference type="Proteomes" id="UP001203338">
    <property type="component" value="Unassembled WGS sequence"/>
</dbReference>
<proteinExistence type="predicted"/>
<reference evidence="1 2" key="1">
    <citation type="submission" date="2022-05" db="EMBL/GenBank/DDBJ databases">
        <authorList>
            <person name="Park J.-S."/>
        </authorList>
    </citation>
    <scope>NUCLEOTIDE SEQUENCE [LARGE SCALE GENOMIC DNA]</scope>
    <source>
        <strain evidence="1 2">2012CJ34-2</strain>
    </source>
</reference>
<comment type="caution">
    <text evidence="1">The sequence shown here is derived from an EMBL/GenBank/DDBJ whole genome shotgun (WGS) entry which is preliminary data.</text>
</comment>
<evidence type="ECO:0008006" key="3">
    <source>
        <dbReference type="Google" id="ProtNLM"/>
    </source>
</evidence>
<name>A0ABT0PJ89_9GAMM</name>
<dbReference type="Pfam" id="PF22011">
    <property type="entry name" value="DUF6931"/>
    <property type="match status" value="1"/>
</dbReference>
<dbReference type="RefSeq" id="WP_249701062.1">
    <property type="nucleotide sequence ID" value="NZ_JAMFLX010000025.1"/>
</dbReference>
<keyword evidence="2" id="KW-1185">Reference proteome</keyword>
<gene>
    <name evidence="1" type="ORF">M3P05_16130</name>
</gene>
<dbReference type="EMBL" id="JAMFLX010000025">
    <property type="protein sequence ID" value="MCL6271450.1"/>
    <property type="molecule type" value="Genomic_DNA"/>
</dbReference>
<evidence type="ECO:0000313" key="1">
    <source>
        <dbReference type="EMBL" id="MCL6271450.1"/>
    </source>
</evidence>
<accession>A0ABT0PJ89</accession>
<evidence type="ECO:0000313" key="2">
    <source>
        <dbReference type="Proteomes" id="UP001203338"/>
    </source>
</evidence>
<organism evidence="1 2">
    <name type="scientific">Parendozoicomonas callyspongiae</name>
    <dbReference type="NCBI Taxonomy" id="2942213"/>
    <lineage>
        <taxon>Bacteria</taxon>
        <taxon>Pseudomonadati</taxon>
        <taxon>Pseudomonadota</taxon>
        <taxon>Gammaproteobacteria</taxon>
        <taxon>Oceanospirillales</taxon>
        <taxon>Endozoicomonadaceae</taxon>
        <taxon>Parendozoicomonas</taxon>
    </lineage>
</organism>
<dbReference type="InterPro" id="IPR053855">
    <property type="entry name" value="DUF6931"/>
</dbReference>
<sequence>MILTTNSELRKIPQTRALEIIERYQVEKELREQIDPGISPVELICQWLKEEMYNEVVTFLCHALPAREAVWWGCLCLQLVTDPSDNPLPQDQQQALDAAERWVREPTEANRRSAEARSKRAELDNAAGWLAQSAFWSGGSITPIDAPASPVPPYLYSHAVAGAVCLAAILPDGSKARENYKRMIGIGLDIADGGNGC</sequence>
<protein>
    <recommendedName>
        <fullName evidence="3">Secreted protein</fullName>
    </recommendedName>
</protein>